<evidence type="ECO:0000256" key="3">
    <source>
        <dbReference type="ARBA" id="ARBA00023157"/>
    </source>
</evidence>
<dbReference type="GO" id="GO:0005576">
    <property type="term" value="C:extracellular region"/>
    <property type="evidence" value="ECO:0007669"/>
    <property type="project" value="InterPro"/>
</dbReference>
<dbReference type="HOGENOM" id="CLU_141181_2_2_1"/>
<dbReference type="PANTHER" id="PTHR42341">
    <property type="entry name" value="HYDROPHOBIN"/>
    <property type="match status" value="1"/>
</dbReference>
<dbReference type="SUPFAM" id="SSF101751">
    <property type="entry name" value="Hydrophobin II, HfbII"/>
    <property type="match status" value="1"/>
</dbReference>
<dbReference type="EMBL" id="KE148150">
    <property type="protein sequence ID" value="EPE07606.1"/>
    <property type="molecule type" value="Genomic_DNA"/>
</dbReference>
<comment type="similarity">
    <text evidence="2">Belongs to the cerato-ulmin hydrophobin family.</text>
</comment>
<dbReference type="OMA" id="MCCILPI"/>
<keyword evidence="6" id="KW-1185">Reference proteome</keyword>
<dbReference type="Gene3D" id="3.20.120.10">
    <property type="entry name" value="Hydrophobin"/>
    <property type="match status" value="1"/>
</dbReference>
<name>S3C6S3_OPHP1</name>
<protein>
    <submittedName>
        <fullName evidence="5">Cerato-ulmin</fullName>
    </submittedName>
</protein>
<feature type="signal peptide" evidence="4">
    <location>
        <begin position="1"/>
        <end position="17"/>
    </location>
</feature>
<dbReference type="PANTHER" id="PTHR42341:SF1">
    <property type="entry name" value="HYDROPHOBIN"/>
    <property type="match status" value="1"/>
</dbReference>
<evidence type="ECO:0000256" key="1">
    <source>
        <dbReference type="ARBA" id="ARBA00004196"/>
    </source>
</evidence>
<comment type="subcellular location">
    <subcellularLocation>
        <location evidence="1">Cell envelope</location>
    </subcellularLocation>
</comment>
<dbReference type="Pfam" id="PF06766">
    <property type="entry name" value="Hydrophobin_2"/>
    <property type="match status" value="1"/>
</dbReference>
<dbReference type="AlphaFoldDB" id="S3C6S3"/>
<evidence type="ECO:0000313" key="5">
    <source>
        <dbReference type="EMBL" id="EPE07606.1"/>
    </source>
</evidence>
<feature type="chain" id="PRO_5004507075" evidence="4">
    <location>
        <begin position="18"/>
        <end position="97"/>
    </location>
</feature>
<dbReference type="InterPro" id="IPR010636">
    <property type="entry name" value="Class_II_hydrophobin"/>
</dbReference>
<evidence type="ECO:0000256" key="4">
    <source>
        <dbReference type="SAM" id="SignalP"/>
    </source>
</evidence>
<keyword evidence="4" id="KW-0732">Signal</keyword>
<dbReference type="eggNOG" id="ENOG502T761">
    <property type="taxonomic scope" value="Eukaryota"/>
</dbReference>
<dbReference type="VEuPathDB" id="FungiDB:F503_00328"/>
<dbReference type="CDD" id="cd23508">
    <property type="entry name" value="hydrophobin_II"/>
    <property type="match status" value="1"/>
</dbReference>
<proteinExistence type="inferred from homology"/>
<dbReference type="STRING" id="1262450.S3C6S3"/>
<gene>
    <name evidence="5" type="ORF">F503_00328</name>
</gene>
<dbReference type="Proteomes" id="UP000016923">
    <property type="component" value="Unassembled WGS sequence"/>
</dbReference>
<dbReference type="InterPro" id="IPR036686">
    <property type="entry name" value="Class_II_Hydrophobin_sf"/>
</dbReference>
<sequence length="97" mass="9664">MQFSIATIVVFLTAAMAAPYSGGGDYKPCVGLLSGTPQCCDVDVLGLADLNCISPPVVPTSAQGFSAICTGAGGREAKCCAVPLLGQALVCTNPQGL</sequence>
<reference evidence="5 6" key="1">
    <citation type="journal article" date="2013" name="BMC Genomics">
        <title>The genome and transcriptome of the pine saprophyte Ophiostoma piceae, and a comparison with the bark beetle-associated pine pathogen Grosmannia clavigera.</title>
        <authorList>
            <person name="Haridas S."/>
            <person name="Wang Y."/>
            <person name="Lim L."/>
            <person name="Massoumi Alamouti S."/>
            <person name="Jackman S."/>
            <person name="Docking R."/>
            <person name="Robertson G."/>
            <person name="Birol I."/>
            <person name="Bohlmann J."/>
            <person name="Breuil C."/>
        </authorList>
    </citation>
    <scope>NUCLEOTIDE SEQUENCE [LARGE SCALE GENOMIC DNA]</scope>
    <source>
        <strain evidence="5 6">UAMH 11346</strain>
    </source>
</reference>
<keyword evidence="3" id="KW-1015">Disulfide bond</keyword>
<dbReference type="OrthoDB" id="4500971at2759"/>
<evidence type="ECO:0000256" key="2">
    <source>
        <dbReference type="ARBA" id="ARBA00009576"/>
    </source>
</evidence>
<evidence type="ECO:0000313" key="6">
    <source>
        <dbReference type="Proteomes" id="UP000016923"/>
    </source>
</evidence>
<accession>S3C6S3</accession>
<organism evidence="5 6">
    <name type="scientific">Ophiostoma piceae (strain UAMH 11346)</name>
    <name type="common">Sap stain fungus</name>
    <dbReference type="NCBI Taxonomy" id="1262450"/>
    <lineage>
        <taxon>Eukaryota</taxon>
        <taxon>Fungi</taxon>
        <taxon>Dikarya</taxon>
        <taxon>Ascomycota</taxon>
        <taxon>Pezizomycotina</taxon>
        <taxon>Sordariomycetes</taxon>
        <taxon>Sordariomycetidae</taxon>
        <taxon>Ophiostomatales</taxon>
        <taxon>Ophiostomataceae</taxon>
        <taxon>Ophiostoma</taxon>
    </lineage>
</organism>